<dbReference type="OMA" id="ILHTKMY"/>
<sequence length="348" mass="38331">MRDTEKGIRQTYKIIAKHMDETGADVYYHSFYSPKKQFHPMSFFIGAPIEDHNNHSSTRAVNSIGIITAPHGDGKEAIVLVSHYNSDKMEPSDALSVSLAYSIFCLLGRAARLAKDIVWLAADSKFGEYASVAEWLKQYHDPVFIRKKLNFHPVDGDILFLRGISEDFKHAGTMAAAIVFKVLETSQGTGTDNVNICAESSNGQMPNLDLINIVHYLAVHRHGLHVEVGKLSSLLNSLWLKVVGKFLEGVSNIAGGLNPKWRFALPVLDYVEGIAVLASSVYHQALGVPTVPHGAFRDYQIDAITLEISPRVSLNSEIACSSFLVRVGRLVSSILLALKLSCYVTVFC</sequence>
<dbReference type="EMBL" id="KI392639">
    <property type="protein sequence ID" value="ERN12081.1"/>
    <property type="molecule type" value="Genomic_DNA"/>
</dbReference>
<protein>
    <recommendedName>
        <fullName evidence="3">Peptidase M28 domain-containing protein</fullName>
    </recommendedName>
</protein>
<dbReference type="AlphaFoldDB" id="W1PWD8"/>
<gene>
    <name evidence="1" type="ORF">AMTR_s00035p00223720</name>
</gene>
<dbReference type="InterPro" id="IPR007246">
    <property type="entry name" value="Gaa1"/>
</dbReference>
<evidence type="ECO:0000313" key="1">
    <source>
        <dbReference type="EMBL" id="ERN12081.1"/>
    </source>
</evidence>
<keyword evidence="2" id="KW-1185">Reference proteome</keyword>
<reference evidence="2" key="1">
    <citation type="journal article" date="2013" name="Science">
        <title>The Amborella genome and the evolution of flowering plants.</title>
        <authorList>
            <consortium name="Amborella Genome Project"/>
        </authorList>
    </citation>
    <scope>NUCLEOTIDE SEQUENCE [LARGE SCALE GENOMIC DNA]</scope>
</reference>
<dbReference type="eggNOG" id="KOG3566">
    <property type="taxonomic scope" value="Eukaryota"/>
</dbReference>
<accession>W1PWD8</accession>
<dbReference type="GO" id="GO:0016255">
    <property type="term" value="P:attachment of GPI anchor to protein"/>
    <property type="evidence" value="ECO:0000318"/>
    <property type="project" value="GO_Central"/>
</dbReference>
<proteinExistence type="predicted"/>
<dbReference type="Pfam" id="PF04114">
    <property type="entry name" value="Gaa1"/>
    <property type="match status" value="1"/>
</dbReference>
<organism evidence="1 2">
    <name type="scientific">Amborella trichopoda</name>
    <dbReference type="NCBI Taxonomy" id="13333"/>
    <lineage>
        <taxon>Eukaryota</taxon>
        <taxon>Viridiplantae</taxon>
        <taxon>Streptophyta</taxon>
        <taxon>Embryophyta</taxon>
        <taxon>Tracheophyta</taxon>
        <taxon>Spermatophyta</taxon>
        <taxon>Magnoliopsida</taxon>
        <taxon>Amborellales</taxon>
        <taxon>Amborellaceae</taxon>
        <taxon>Amborella</taxon>
    </lineage>
</organism>
<name>W1PWD8_AMBTC</name>
<dbReference type="PANTHER" id="PTHR13304:SF0">
    <property type="entry name" value="GLYCOSYLPHOSPHATIDYLINOSITOL ANCHOR ATTACHMENT 1 PROTEIN"/>
    <property type="match status" value="1"/>
</dbReference>
<dbReference type="HOGENOM" id="CLU_007442_4_0_1"/>
<dbReference type="GO" id="GO:0042765">
    <property type="term" value="C:GPI-anchor transamidase complex"/>
    <property type="evidence" value="ECO:0000318"/>
    <property type="project" value="GO_Central"/>
</dbReference>
<dbReference type="Gramene" id="ERN12081">
    <property type="protein sequence ID" value="ERN12081"/>
    <property type="gene ID" value="AMTR_s00035p00223720"/>
</dbReference>
<evidence type="ECO:0000313" key="2">
    <source>
        <dbReference type="Proteomes" id="UP000017836"/>
    </source>
</evidence>
<evidence type="ECO:0008006" key="3">
    <source>
        <dbReference type="Google" id="ProtNLM"/>
    </source>
</evidence>
<dbReference type="STRING" id="13333.W1PWD8"/>
<dbReference type="PANTHER" id="PTHR13304">
    <property type="entry name" value="GLYCOSYLPHOSPHATIDYLINOSITOL ANCHOR ATTACHMENT 1 PROTEIN"/>
    <property type="match status" value="1"/>
</dbReference>
<dbReference type="Proteomes" id="UP000017836">
    <property type="component" value="Unassembled WGS sequence"/>
</dbReference>